<name>A0A6A2XUN7_HIBSY</name>
<dbReference type="GO" id="GO:0009941">
    <property type="term" value="C:chloroplast envelope"/>
    <property type="evidence" value="ECO:0007669"/>
    <property type="project" value="TreeGrafter"/>
</dbReference>
<accession>A0A6A2XUN7</accession>
<dbReference type="PANTHER" id="PTHR37191:SF1">
    <property type="entry name" value="OS08G0112600 PROTEIN"/>
    <property type="match status" value="1"/>
</dbReference>
<evidence type="ECO:0000313" key="1">
    <source>
        <dbReference type="EMBL" id="KAE8673620.1"/>
    </source>
</evidence>
<sequence length="148" mass="17350">MCHSKAPWKVEVDQDKFTDAKLKVTSQPGSTAKMHVLRRKSASSQIDDDDTLEIDPELRYSFQRNFSKRKLYELVTWSCFKVLQRSFLAPVTFILQMSLQTAFRSRIALCLNMYNKAVEPEYFSPYCHEEEESAQNRRERLQQVDEGS</sequence>
<evidence type="ECO:0000313" key="2">
    <source>
        <dbReference type="Proteomes" id="UP000436088"/>
    </source>
</evidence>
<gene>
    <name evidence="1" type="ORF">F3Y22_tig00111779pilonHSYRG00220</name>
</gene>
<reference evidence="1" key="1">
    <citation type="submission" date="2019-09" db="EMBL/GenBank/DDBJ databases">
        <title>Draft genome information of white flower Hibiscus syriacus.</title>
        <authorList>
            <person name="Kim Y.-M."/>
        </authorList>
    </citation>
    <scope>NUCLEOTIDE SEQUENCE [LARGE SCALE GENOMIC DNA]</scope>
    <source>
        <strain evidence="1">YM2019G1</strain>
    </source>
</reference>
<protein>
    <submittedName>
        <fullName evidence="1">Zinc finger and BTB domain-containing protein 11 isoform 2</fullName>
    </submittedName>
</protein>
<proteinExistence type="predicted"/>
<dbReference type="Proteomes" id="UP000436088">
    <property type="component" value="Unassembled WGS sequence"/>
</dbReference>
<comment type="caution">
    <text evidence="1">The sequence shown here is derived from an EMBL/GenBank/DDBJ whole genome shotgun (WGS) entry which is preliminary data.</text>
</comment>
<dbReference type="EMBL" id="VEPZ02001425">
    <property type="protein sequence ID" value="KAE8673620.1"/>
    <property type="molecule type" value="Genomic_DNA"/>
</dbReference>
<organism evidence="1 2">
    <name type="scientific">Hibiscus syriacus</name>
    <name type="common">Rose of Sharon</name>
    <dbReference type="NCBI Taxonomy" id="106335"/>
    <lineage>
        <taxon>Eukaryota</taxon>
        <taxon>Viridiplantae</taxon>
        <taxon>Streptophyta</taxon>
        <taxon>Embryophyta</taxon>
        <taxon>Tracheophyta</taxon>
        <taxon>Spermatophyta</taxon>
        <taxon>Magnoliopsida</taxon>
        <taxon>eudicotyledons</taxon>
        <taxon>Gunneridae</taxon>
        <taxon>Pentapetalae</taxon>
        <taxon>rosids</taxon>
        <taxon>malvids</taxon>
        <taxon>Malvales</taxon>
        <taxon>Malvaceae</taxon>
        <taxon>Malvoideae</taxon>
        <taxon>Hibiscus</taxon>
    </lineage>
</organism>
<dbReference type="AlphaFoldDB" id="A0A6A2XUN7"/>
<dbReference type="PANTHER" id="PTHR37191">
    <property type="entry name" value="ZINC FINGER/BTB DOMAIN PROTEIN"/>
    <property type="match status" value="1"/>
</dbReference>
<keyword evidence="2" id="KW-1185">Reference proteome</keyword>